<dbReference type="Pfam" id="PF00072">
    <property type="entry name" value="Response_reg"/>
    <property type="match status" value="1"/>
</dbReference>
<dbReference type="EMBL" id="JAAVUP010000001">
    <property type="protein sequence ID" value="NKE15655.1"/>
    <property type="molecule type" value="Genomic_DNA"/>
</dbReference>
<reference evidence="8 9" key="2">
    <citation type="submission" date="2020-02" db="EMBL/GenBank/DDBJ databases">
        <authorList>
            <person name="Sun Q."/>
            <person name="Inoue M."/>
        </authorList>
    </citation>
    <scope>NUCLEOTIDE SEQUENCE [LARGE SCALE GENOMIC DNA]</scope>
    <source>
        <strain evidence="8 9">KCTC 22478</strain>
    </source>
</reference>
<evidence type="ECO:0000256" key="3">
    <source>
        <dbReference type="ARBA" id="ARBA00023163"/>
    </source>
</evidence>
<evidence type="ECO:0000313" key="8">
    <source>
        <dbReference type="EMBL" id="NKE15655.1"/>
    </source>
</evidence>
<evidence type="ECO:0000259" key="6">
    <source>
        <dbReference type="PROSITE" id="PS50110"/>
    </source>
</evidence>
<dbReference type="InterPro" id="IPR001789">
    <property type="entry name" value="Sig_transdc_resp-reg_receiver"/>
</dbReference>
<organism evidence="7 10">
    <name type="scientific">Neoroseomonas oryzicola</name>
    <dbReference type="NCBI Taxonomy" id="535904"/>
    <lineage>
        <taxon>Bacteria</taxon>
        <taxon>Pseudomonadati</taxon>
        <taxon>Pseudomonadota</taxon>
        <taxon>Alphaproteobacteria</taxon>
        <taxon>Acetobacterales</taxon>
        <taxon>Acetobacteraceae</taxon>
        <taxon>Neoroseomonas</taxon>
    </lineage>
</organism>
<dbReference type="SUPFAM" id="SSF46894">
    <property type="entry name" value="C-terminal effector domain of the bipartite response regulators"/>
    <property type="match status" value="1"/>
</dbReference>
<dbReference type="GO" id="GO:0000160">
    <property type="term" value="P:phosphorelay signal transduction system"/>
    <property type="evidence" value="ECO:0007669"/>
    <property type="project" value="InterPro"/>
</dbReference>
<reference evidence="7" key="3">
    <citation type="journal article" date="2021" name="Syst. Appl. Microbiol.">
        <title>Roseomonas hellenica sp. nov., isolated from roots of wild-growing Alkanna tinctoria.</title>
        <authorList>
            <person name="Rat A."/>
            <person name="Naranjo H.D."/>
            <person name="Lebbe L."/>
            <person name="Cnockaert M."/>
            <person name="Krigas N."/>
            <person name="Grigoriadou K."/>
            <person name="Maloupa E."/>
            <person name="Willems A."/>
        </authorList>
    </citation>
    <scope>NUCLEOTIDE SEQUENCE</scope>
    <source>
        <strain evidence="7">LMG 31161</strain>
    </source>
</reference>
<feature type="modified residue" description="4-aspartylphosphate" evidence="4">
    <location>
        <position position="70"/>
    </location>
</feature>
<keyword evidence="4" id="KW-0597">Phosphoprotein</keyword>
<feature type="domain" description="HTH luxR-type" evidence="5">
    <location>
        <begin position="151"/>
        <end position="216"/>
    </location>
</feature>
<evidence type="ECO:0000259" key="5">
    <source>
        <dbReference type="PROSITE" id="PS50043"/>
    </source>
</evidence>
<dbReference type="PRINTS" id="PR00038">
    <property type="entry name" value="HTHLUXR"/>
</dbReference>
<evidence type="ECO:0000313" key="9">
    <source>
        <dbReference type="Proteomes" id="UP000746741"/>
    </source>
</evidence>
<dbReference type="InterPro" id="IPR000792">
    <property type="entry name" value="Tscrpt_reg_LuxR_C"/>
</dbReference>
<evidence type="ECO:0000313" key="7">
    <source>
        <dbReference type="EMBL" id="MBR0659905.1"/>
    </source>
</evidence>
<dbReference type="PROSITE" id="PS50043">
    <property type="entry name" value="HTH_LUXR_2"/>
    <property type="match status" value="1"/>
</dbReference>
<dbReference type="Proteomes" id="UP001138708">
    <property type="component" value="Unassembled WGS sequence"/>
</dbReference>
<proteinExistence type="predicted"/>
<dbReference type="PANTHER" id="PTHR44688:SF16">
    <property type="entry name" value="DNA-BINDING TRANSCRIPTIONAL ACTIVATOR DEVR_DOSR"/>
    <property type="match status" value="1"/>
</dbReference>
<keyword evidence="1" id="KW-0805">Transcription regulation</keyword>
<dbReference type="RefSeq" id="WP_168038460.1">
    <property type="nucleotide sequence ID" value="NZ_JAAEDK010000022.1"/>
</dbReference>
<sequence>MIQSSRSEAFDMNTTTRIHIVDDDSEICESMACLLAQNGYEVHRYASADEFLAAPESTPARAEPMLVISDVRMPGRSGVGMLRILRERAAASGASLAVILLSGHATVPLAVEAMRAGAVHFLEKPVDADTLLDTVAAACRQFTPAPQDAAARARLNALTPREREVLAAFVARGSNKAVANALHMSPRTVEVHRTRIFRKSGATCVTELVRIAIEAGVVDQAAQPPQA</sequence>
<dbReference type="Pfam" id="PF00196">
    <property type="entry name" value="GerE"/>
    <property type="match status" value="1"/>
</dbReference>
<accession>A0A9X9WHU5</accession>
<evidence type="ECO:0000256" key="2">
    <source>
        <dbReference type="ARBA" id="ARBA00023125"/>
    </source>
</evidence>
<dbReference type="SUPFAM" id="SSF52172">
    <property type="entry name" value="CheY-like"/>
    <property type="match status" value="1"/>
</dbReference>
<dbReference type="CDD" id="cd06170">
    <property type="entry name" value="LuxR_C_like"/>
    <property type="match status" value="1"/>
</dbReference>
<dbReference type="InterPro" id="IPR011006">
    <property type="entry name" value="CheY-like_superfamily"/>
</dbReference>
<dbReference type="Gene3D" id="1.10.10.10">
    <property type="entry name" value="Winged helix-like DNA-binding domain superfamily/Winged helix DNA-binding domain"/>
    <property type="match status" value="1"/>
</dbReference>
<dbReference type="PANTHER" id="PTHR44688">
    <property type="entry name" value="DNA-BINDING TRANSCRIPTIONAL ACTIVATOR DEVR_DOSR"/>
    <property type="match status" value="1"/>
</dbReference>
<keyword evidence="9" id="KW-1185">Reference proteome</keyword>
<evidence type="ECO:0000313" key="10">
    <source>
        <dbReference type="Proteomes" id="UP001138708"/>
    </source>
</evidence>
<keyword evidence="2" id="KW-0238">DNA-binding</keyword>
<dbReference type="EMBL" id="JAAEDK010000022">
    <property type="protein sequence ID" value="MBR0659905.1"/>
    <property type="molecule type" value="Genomic_DNA"/>
</dbReference>
<gene>
    <name evidence="8" type="ORF">GWK15_01755</name>
    <name evidence="7" type="ORF">GXW75_11650</name>
</gene>
<dbReference type="InterPro" id="IPR036388">
    <property type="entry name" value="WH-like_DNA-bd_sf"/>
</dbReference>
<dbReference type="AlphaFoldDB" id="A0A9X9WHU5"/>
<dbReference type="InterPro" id="IPR016032">
    <property type="entry name" value="Sig_transdc_resp-reg_C-effctor"/>
</dbReference>
<comment type="caution">
    <text evidence="7">The sequence shown here is derived from an EMBL/GenBank/DDBJ whole genome shotgun (WGS) entry which is preliminary data.</text>
</comment>
<name>A0A9X9WHU5_9PROT</name>
<keyword evidence="3" id="KW-0804">Transcription</keyword>
<dbReference type="PROSITE" id="PS50110">
    <property type="entry name" value="RESPONSE_REGULATORY"/>
    <property type="match status" value="1"/>
</dbReference>
<evidence type="ECO:0000256" key="1">
    <source>
        <dbReference type="ARBA" id="ARBA00023015"/>
    </source>
</evidence>
<dbReference type="Gene3D" id="3.40.50.2300">
    <property type="match status" value="1"/>
</dbReference>
<feature type="domain" description="Response regulatory" evidence="6">
    <location>
        <begin position="17"/>
        <end position="139"/>
    </location>
</feature>
<dbReference type="GO" id="GO:0003677">
    <property type="term" value="F:DNA binding"/>
    <property type="evidence" value="ECO:0007669"/>
    <property type="project" value="UniProtKB-KW"/>
</dbReference>
<dbReference type="SMART" id="SM00421">
    <property type="entry name" value="HTH_LUXR"/>
    <property type="match status" value="1"/>
</dbReference>
<evidence type="ECO:0000256" key="4">
    <source>
        <dbReference type="PROSITE-ProRule" id="PRU00169"/>
    </source>
</evidence>
<dbReference type="SMART" id="SM00448">
    <property type="entry name" value="REC"/>
    <property type="match status" value="1"/>
</dbReference>
<protein>
    <submittedName>
        <fullName evidence="7">Response regulator transcription factor</fullName>
    </submittedName>
</protein>
<dbReference type="GO" id="GO:0006355">
    <property type="term" value="P:regulation of DNA-templated transcription"/>
    <property type="evidence" value="ECO:0007669"/>
    <property type="project" value="InterPro"/>
</dbReference>
<reference evidence="7" key="1">
    <citation type="submission" date="2020-01" db="EMBL/GenBank/DDBJ databases">
        <authorList>
            <person name="Rat A."/>
        </authorList>
    </citation>
    <scope>NUCLEOTIDE SEQUENCE</scope>
    <source>
        <strain evidence="7">LMG 31161</strain>
    </source>
</reference>
<dbReference type="Proteomes" id="UP000746741">
    <property type="component" value="Unassembled WGS sequence"/>
</dbReference>